<reference evidence="2 3" key="1">
    <citation type="journal article" date="2011" name="PLoS Pathog.">
        <title>Dynamic evolution of pathogenicity revealed by sequencing and comparative genomics of 19 Pseudomonas syringae isolates.</title>
        <authorList>
            <person name="Baltrus D.A."/>
            <person name="Nishimura M.T."/>
            <person name="Romanchuk A."/>
            <person name="Chang J.H."/>
            <person name="Mukhtar M.S."/>
            <person name="Cherkis K."/>
            <person name="Roach J."/>
            <person name="Grant S.R."/>
            <person name="Jones C.D."/>
            <person name="Dangl J.L."/>
        </authorList>
    </citation>
    <scope>NUCLEOTIDE SEQUENCE [LARGE SCALE GENOMIC DNA]</scope>
    <source>
        <strain evidence="2 3">M301315</strain>
    </source>
</reference>
<dbReference type="EMBL" id="CP031226">
    <property type="protein sequence ID" value="AXH59566.1"/>
    <property type="molecule type" value="Genomic_DNA"/>
</dbReference>
<dbReference type="GeneID" id="39474116"/>
<geneLocation type="plasmid" evidence="3">
    <name>pmppla107</name>
</geneLocation>
<feature type="chain" id="PRO_5042282758" description="Alginate biosynthesis protein AlgF" evidence="1">
    <location>
        <begin position="19"/>
        <end position="176"/>
    </location>
</feature>
<proteinExistence type="predicted"/>
<evidence type="ECO:0000256" key="1">
    <source>
        <dbReference type="SAM" id="SignalP"/>
    </source>
</evidence>
<evidence type="ECO:0000313" key="2">
    <source>
        <dbReference type="EMBL" id="AXH59566.1"/>
    </source>
</evidence>
<keyword evidence="2" id="KW-0614">Plasmid</keyword>
<evidence type="ECO:0008006" key="4">
    <source>
        <dbReference type="Google" id="ProtNLM"/>
    </source>
</evidence>
<sequence length="176" mass="18738">MKRILPLVFLLQSLPAHAAGAPRLAMDGNLYRGDELVSSFSLGNVTAAGTPVQIEDTVEHGYVDRATFKNGEVSFLPASVASGLTLKVTANLTPENAVFIRVKGEVAELNGFSIKATPGTTATVQEPRMHRNGFTSAVVANQGESKNMVFGNCAPKVQGQDLCSYKLVISVRNIHP</sequence>
<evidence type="ECO:0000313" key="3">
    <source>
        <dbReference type="Proteomes" id="UP000006426"/>
    </source>
</evidence>
<organism evidence="2 3">
    <name type="scientific">Pseudomonas amygdali pv. lachrymans str. M301315</name>
    <dbReference type="NCBI Taxonomy" id="629260"/>
    <lineage>
        <taxon>Bacteria</taxon>
        <taxon>Pseudomonadati</taxon>
        <taxon>Pseudomonadota</taxon>
        <taxon>Gammaproteobacteria</taxon>
        <taxon>Pseudomonadales</taxon>
        <taxon>Pseudomonadaceae</taxon>
        <taxon>Pseudomonas</taxon>
        <taxon>Pseudomonas amygdali</taxon>
    </lineage>
</organism>
<name>A0AAD0M676_PSEAV</name>
<gene>
    <name evidence="2" type="ORF">PLA107_030540</name>
</gene>
<accession>A0AAD0M676</accession>
<feature type="signal peptide" evidence="1">
    <location>
        <begin position="1"/>
        <end position="18"/>
    </location>
</feature>
<dbReference type="Proteomes" id="UP000006426">
    <property type="component" value="Plasmid pmppla107"/>
</dbReference>
<dbReference type="RefSeq" id="WP_005742220.1">
    <property type="nucleotide sequence ID" value="NZ_CP031226.1"/>
</dbReference>
<dbReference type="AlphaFoldDB" id="A0AAD0M676"/>
<protein>
    <recommendedName>
        <fullName evidence="4">Alginate biosynthesis protein AlgF</fullName>
    </recommendedName>
</protein>
<keyword evidence="1" id="KW-0732">Signal</keyword>